<evidence type="ECO:0000256" key="1">
    <source>
        <dbReference type="SAM" id="SignalP"/>
    </source>
</evidence>
<proteinExistence type="predicted"/>
<evidence type="ECO:0008006" key="4">
    <source>
        <dbReference type="Google" id="ProtNLM"/>
    </source>
</evidence>
<dbReference type="EMBL" id="KQ086124">
    <property type="protein sequence ID" value="KLO07709.1"/>
    <property type="molecule type" value="Genomic_DNA"/>
</dbReference>
<protein>
    <recommendedName>
        <fullName evidence="4">Secreted protein</fullName>
    </recommendedName>
</protein>
<accession>A0A0H2R785</accession>
<dbReference type="Proteomes" id="UP000053477">
    <property type="component" value="Unassembled WGS sequence"/>
</dbReference>
<feature type="chain" id="PRO_5005201613" description="Secreted protein" evidence="1">
    <location>
        <begin position="19"/>
        <end position="72"/>
    </location>
</feature>
<organism evidence="2 3">
    <name type="scientific">Schizopora paradoxa</name>
    <dbReference type="NCBI Taxonomy" id="27342"/>
    <lineage>
        <taxon>Eukaryota</taxon>
        <taxon>Fungi</taxon>
        <taxon>Dikarya</taxon>
        <taxon>Basidiomycota</taxon>
        <taxon>Agaricomycotina</taxon>
        <taxon>Agaricomycetes</taxon>
        <taxon>Hymenochaetales</taxon>
        <taxon>Schizoporaceae</taxon>
        <taxon>Schizopora</taxon>
    </lineage>
</organism>
<keyword evidence="3" id="KW-1185">Reference proteome</keyword>
<reference evidence="2 3" key="1">
    <citation type="submission" date="2015-04" db="EMBL/GenBank/DDBJ databases">
        <title>Complete genome sequence of Schizopora paradoxa KUC8140, a cosmopolitan wood degrader in East Asia.</title>
        <authorList>
            <consortium name="DOE Joint Genome Institute"/>
            <person name="Min B."/>
            <person name="Park H."/>
            <person name="Jang Y."/>
            <person name="Kim J.-J."/>
            <person name="Kim K.H."/>
            <person name="Pangilinan J."/>
            <person name="Lipzen A."/>
            <person name="Riley R."/>
            <person name="Grigoriev I.V."/>
            <person name="Spatafora J.W."/>
            <person name="Choi I.-G."/>
        </authorList>
    </citation>
    <scope>NUCLEOTIDE SEQUENCE [LARGE SCALE GENOMIC DNA]</scope>
    <source>
        <strain evidence="2 3">KUC8140</strain>
    </source>
</reference>
<evidence type="ECO:0000313" key="2">
    <source>
        <dbReference type="EMBL" id="KLO07709.1"/>
    </source>
</evidence>
<evidence type="ECO:0000313" key="3">
    <source>
        <dbReference type="Proteomes" id="UP000053477"/>
    </source>
</evidence>
<name>A0A0H2R785_9AGAM</name>
<sequence length="72" mass="7944">MTLLGWLLIGIPYYGSVSVCELKYCSTISTARLIRPHGIEEVLPRTTISVNVSKEEYISFEITTSLGCVFSG</sequence>
<keyword evidence="1" id="KW-0732">Signal</keyword>
<feature type="signal peptide" evidence="1">
    <location>
        <begin position="1"/>
        <end position="18"/>
    </location>
</feature>
<dbReference type="InParanoid" id="A0A0H2R785"/>
<gene>
    <name evidence="2" type="ORF">SCHPADRAFT_636397</name>
</gene>
<dbReference type="AlphaFoldDB" id="A0A0H2R785"/>